<feature type="non-terminal residue" evidence="3">
    <location>
        <position position="184"/>
    </location>
</feature>
<keyword evidence="1" id="KW-1133">Transmembrane helix</keyword>
<keyword evidence="1" id="KW-0812">Transmembrane</keyword>
<gene>
    <name evidence="3" type="ORF">BRAPAZ1V2_A08P31110.2</name>
</gene>
<evidence type="ECO:0000259" key="2">
    <source>
        <dbReference type="Pfam" id="PF13962"/>
    </source>
</evidence>
<name>A0A8D9HH64_BRACM</name>
<proteinExistence type="predicted"/>
<protein>
    <recommendedName>
        <fullName evidence="2">PGG domain-containing protein</fullName>
    </recommendedName>
</protein>
<feature type="non-terminal residue" evidence="3">
    <location>
        <position position="1"/>
    </location>
</feature>
<keyword evidence="1" id="KW-0472">Membrane</keyword>
<dbReference type="EMBL" id="LS974624">
    <property type="protein sequence ID" value="CAG7899445.1"/>
    <property type="molecule type" value="Genomic_DNA"/>
</dbReference>
<dbReference type="Pfam" id="PF13962">
    <property type="entry name" value="PGG"/>
    <property type="match status" value="1"/>
</dbReference>
<reference evidence="3 4" key="1">
    <citation type="submission" date="2021-07" db="EMBL/GenBank/DDBJ databases">
        <authorList>
            <consortium name="Genoscope - CEA"/>
            <person name="William W."/>
        </authorList>
    </citation>
    <scope>NUCLEOTIDE SEQUENCE [LARGE SCALE GENOMIC DNA]</scope>
</reference>
<dbReference type="Gramene" id="A08p31110.2_BraZ1">
    <property type="protein sequence ID" value="A08p31110.2_BraZ1.CDS"/>
    <property type="gene ID" value="A08g31110.2_BraZ1"/>
</dbReference>
<dbReference type="Proteomes" id="UP000694005">
    <property type="component" value="Chromosome A08"/>
</dbReference>
<dbReference type="AlphaFoldDB" id="A0A8D9HH64"/>
<feature type="transmembrane region" description="Helical" evidence="1">
    <location>
        <begin position="137"/>
        <end position="154"/>
    </location>
</feature>
<evidence type="ECO:0000256" key="1">
    <source>
        <dbReference type="SAM" id="Phobius"/>
    </source>
</evidence>
<sequence>LKIVEINSEANQREELSKWFIKYLNRQGDWLEKTRGNLMVAATVIAGMSFQVMVNPPSGVWQSDICSPGHQTGVCKAKVWGAIVQTSKRGFYHGMVTSTTVSFSASMTQILLIISGLRLSYLMEPFDNGDSGYVHDSSSSLYIGGILLCGFGSIRRSSHHSYTKNLFGNLDCIFYLYTLNPTHS</sequence>
<feature type="transmembrane region" description="Helical" evidence="1">
    <location>
        <begin position="95"/>
        <end position="117"/>
    </location>
</feature>
<feature type="domain" description="PGG" evidence="2">
    <location>
        <begin position="29"/>
        <end position="115"/>
    </location>
</feature>
<dbReference type="InterPro" id="IPR026961">
    <property type="entry name" value="PGG_dom"/>
</dbReference>
<accession>A0A8D9HH64</accession>
<organism evidence="3 4">
    <name type="scientific">Brassica campestris</name>
    <name type="common">Field mustard</name>
    <dbReference type="NCBI Taxonomy" id="3711"/>
    <lineage>
        <taxon>Eukaryota</taxon>
        <taxon>Viridiplantae</taxon>
        <taxon>Streptophyta</taxon>
        <taxon>Embryophyta</taxon>
        <taxon>Tracheophyta</taxon>
        <taxon>Spermatophyta</taxon>
        <taxon>Magnoliopsida</taxon>
        <taxon>eudicotyledons</taxon>
        <taxon>Gunneridae</taxon>
        <taxon>Pentapetalae</taxon>
        <taxon>rosids</taxon>
        <taxon>malvids</taxon>
        <taxon>Brassicales</taxon>
        <taxon>Brassicaceae</taxon>
        <taxon>Brassiceae</taxon>
        <taxon>Brassica</taxon>
    </lineage>
</organism>
<evidence type="ECO:0000313" key="3">
    <source>
        <dbReference type="EMBL" id="CAG7899445.1"/>
    </source>
</evidence>
<evidence type="ECO:0000313" key="4">
    <source>
        <dbReference type="Proteomes" id="UP000694005"/>
    </source>
</evidence>